<organism evidence="1 2">
    <name type="scientific">Mesorhizobium jarvisii</name>
    <dbReference type="NCBI Taxonomy" id="1777867"/>
    <lineage>
        <taxon>Bacteria</taxon>
        <taxon>Pseudomonadati</taxon>
        <taxon>Pseudomonadota</taxon>
        <taxon>Alphaproteobacteria</taxon>
        <taxon>Hyphomicrobiales</taxon>
        <taxon>Phyllobacteriaceae</taxon>
        <taxon>Mesorhizobium</taxon>
    </lineage>
</organism>
<dbReference type="Proteomes" id="UP000275530">
    <property type="component" value="Unassembled WGS sequence"/>
</dbReference>
<dbReference type="AlphaFoldDB" id="A0A6M7TJ44"/>
<evidence type="ECO:0000313" key="2">
    <source>
        <dbReference type="Proteomes" id="UP000275530"/>
    </source>
</evidence>
<keyword evidence="2" id="KW-1185">Reference proteome</keyword>
<comment type="caution">
    <text evidence="1">The sequence shown here is derived from an EMBL/GenBank/DDBJ whole genome shotgun (WGS) entry which is preliminary data.</text>
</comment>
<sequence>MEEVRMRKALLTTLTVLIVSAMAFAQPAMAKGKGFKKQLRQAADEAAIAAGTATPEQKARDAKRKKRQAELEAIRAKLHSASDPNKN</sequence>
<reference evidence="1 2" key="1">
    <citation type="submission" date="2018-09" db="EMBL/GenBank/DDBJ databases">
        <title>Mesorhizobium carmichaelinearum sp. nov. isolated from Carmichaelinea spp. root nodules in New Zealand.</title>
        <authorList>
            <person name="De Meyer S.E."/>
        </authorList>
    </citation>
    <scope>NUCLEOTIDE SEQUENCE [LARGE SCALE GENOMIC DNA]</scope>
    <source>
        <strain evidence="1 2">LMG 28313</strain>
    </source>
</reference>
<dbReference type="EMBL" id="QZXA01000010">
    <property type="protein sequence ID" value="RJT30747.1"/>
    <property type="molecule type" value="Genomic_DNA"/>
</dbReference>
<evidence type="ECO:0000313" key="1">
    <source>
        <dbReference type="EMBL" id="RJT30747.1"/>
    </source>
</evidence>
<accession>A0A6M7TJ44</accession>
<name>A0A6M7TJ44_9HYPH</name>
<protein>
    <submittedName>
        <fullName evidence="1">Uncharacterized protein</fullName>
    </submittedName>
</protein>
<proteinExistence type="predicted"/>
<gene>
    <name evidence="1" type="ORF">D3242_25720</name>
</gene>